<dbReference type="NCBIfam" id="NF009466">
    <property type="entry name" value="PRK12826.1-2"/>
    <property type="match status" value="1"/>
</dbReference>
<dbReference type="PANTHER" id="PTHR42760:SF40">
    <property type="entry name" value="3-OXOACYL-[ACYL-CARRIER-PROTEIN] REDUCTASE, CHLOROPLASTIC"/>
    <property type="match status" value="1"/>
</dbReference>
<evidence type="ECO:0000256" key="1">
    <source>
        <dbReference type="ARBA" id="ARBA00006484"/>
    </source>
</evidence>
<dbReference type="PROSITE" id="PS00061">
    <property type="entry name" value="ADH_SHORT"/>
    <property type="match status" value="1"/>
</dbReference>
<gene>
    <name evidence="4" type="ORF">A4R35_21900</name>
</gene>
<dbReference type="SUPFAM" id="SSF51735">
    <property type="entry name" value="NAD(P)-binding Rossmann-fold domains"/>
    <property type="match status" value="1"/>
</dbReference>
<name>A0A328VN17_9CHLR</name>
<dbReference type="InterPro" id="IPR020904">
    <property type="entry name" value="Sc_DH/Rdtase_CS"/>
</dbReference>
<comment type="caution">
    <text evidence="4">The sequence shown here is derived from an EMBL/GenBank/DDBJ whole genome shotgun (WGS) entry which is preliminary data.</text>
</comment>
<protein>
    <recommendedName>
        <fullName evidence="3">Ketoreductase domain-containing protein</fullName>
    </recommendedName>
</protein>
<evidence type="ECO:0000256" key="2">
    <source>
        <dbReference type="ARBA" id="ARBA00023002"/>
    </source>
</evidence>
<dbReference type="PANTHER" id="PTHR42760">
    <property type="entry name" value="SHORT-CHAIN DEHYDROGENASES/REDUCTASES FAMILY MEMBER"/>
    <property type="match status" value="1"/>
</dbReference>
<dbReference type="InterPro" id="IPR002347">
    <property type="entry name" value="SDR_fam"/>
</dbReference>
<dbReference type="AlphaFoldDB" id="A0A328VN17"/>
<keyword evidence="2" id="KW-0560">Oxidoreductase</keyword>
<dbReference type="FunFam" id="3.40.50.720:FF:000240">
    <property type="entry name" value="SDR family oxidoreductase"/>
    <property type="match status" value="1"/>
</dbReference>
<dbReference type="GO" id="GO:0030497">
    <property type="term" value="P:fatty acid elongation"/>
    <property type="evidence" value="ECO:0007669"/>
    <property type="project" value="TreeGrafter"/>
</dbReference>
<accession>A0A328VN17</accession>
<dbReference type="OrthoDB" id="9803333at2"/>
<proteinExistence type="inferred from homology"/>
<dbReference type="RefSeq" id="WP_112433297.1">
    <property type="nucleotide sequence ID" value="NZ_MCIF01000002.1"/>
</dbReference>
<keyword evidence="5" id="KW-1185">Reference proteome</keyword>
<evidence type="ECO:0000259" key="3">
    <source>
        <dbReference type="SMART" id="SM00822"/>
    </source>
</evidence>
<dbReference type="GO" id="GO:0016616">
    <property type="term" value="F:oxidoreductase activity, acting on the CH-OH group of donors, NAD or NADP as acceptor"/>
    <property type="evidence" value="ECO:0007669"/>
    <property type="project" value="UniProtKB-ARBA"/>
</dbReference>
<dbReference type="PRINTS" id="PR00080">
    <property type="entry name" value="SDRFAMILY"/>
</dbReference>
<reference evidence="4 5" key="1">
    <citation type="submission" date="2016-08" db="EMBL/GenBank/DDBJ databases">
        <title>Analysis of Carbohydrate Active Enzymes in Thermogemmatispora T81 Reveals Carbohydrate Degradation Ability.</title>
        <authorList>
            <person name="Tomazini A."/>
            <person name="Lal S."/>
            <person name="Stott M."/>
            <person name="Henrissat B."/>
            <person name="Polikarpov I."/>
            <person name="Sparling R."/>
            <person name="Levin D.B."/>
        </authorList>
    </citation>
    <scope>NUCLEOTIDE SEQUENCE [LARGE SCALE GENOMIC DNA]</scope>
    <source>
        <strain evidence="4 5">T81</strain>
    </source>
</reference>
<evidence type="ECO:0000313" key="4">
    <source>
        <dbReference type="EMBL" id="RAQ98211.1"/>
    </source>
</evidence>
<dbReference type="SMART" id="SM00822">
    <property type="entry name" value="PKS_KR"/>
    <property type="match status" value="1"/>
</dbReference>
<dbReference type="Gene3D" id="3.40.50.720">
    <property type="entry name" value="NAD(P)-binding Rossmann-like Domain"/>
    <property type="match status" value="1"/>
</dbReference>
<dbReference type="PRINTS" id="PR00081">
    <property type="entry name" value="GDHRDH"/>
</dbReference>
<comment type="similarity">
    <text evidence="1">Belongs to the short-chain dehydrogenases/reductases (SDR) family.</text>
</comment>
<dbReference type="Pfam" id="PF13561">
    <property type="entry name" value="adh_short_C2"/>
    <property type="match status" value="1"/>
</dbReference>
<feature type="domain" description="Ketoreductase" evidence="3">
    <location>
        <begin position="11"/>
        <end position="191"/>
    </location>
</feature>
<dbReference type="NCBIfam" id="NF005559">
    <property type="entry name" value="PRK07231.1"/>
    <property type="match status" value="1"/>
</dbReference>
<dbReference type="EMBL" id="MCIF01000002">
    <property type="protein sequence ID" value="RAQ98211.1"/>
    <property type="molecule type" value="Genomic_DNA"/>
</dbReference>
<evidence type="ECO:0000313" key="5">
    <source>
        <dbReference type="Proteomes" id="UP000248706"/>
    </source>
</evidence>
<organism evidence="4 5">
    <name type="scientific">Thermogemmatispora tikiterensis</name>
    <dbReference type="NCBI Taxonomy" id="1825093"/>
    <lineage>
        <taxon>Bacteria</taxon>
        <taxon>Bacillati</taxon>
        <taxon>Chloroflexota</taxon>
        <taxon>Ktedonobacteria</taxon>
        <taxon>Thermogemmatisporales</taxon>
        <taxon>Thermogemmatisporaceae</taxon>
        <taxon>Thermogemmatispora</taxon>
    </lineage>
</organism>
<dbReference type="GO" id="GO:0005975">
    <property type="term" value="P:carbohydrate metabolic process"/>
    <property type="evidence" value="ECO:0007669"/>
    <property type="project" value="UniProtKB-ARBA"/>
</dbReference>
<dbReference type="Proteomes" id="UP000248706">
    <property type="component" value="Unassembled WGS sequence"/>
</dbReference>
<dbReference type="InterPro" id="IPR036291">
    <property type="entry name" value="NAD(P)-bd_dom_sf"/>
</dbReference>
<dbReference type="NCBIfam" id="NF006070">
    <property type="entry name" value="PRK08213.1"/>
    <property type="match status" value="1"/>
</dbReference>
<sequence length="253" mass="26950">MGQVRFDFSGEVALITGGSRGLGLEIAEAFGQAGATVIITARREQWLAEAERHLKEQGITVSAQLCNVAEAEAVEALVRQSLALYGKIDVLVNNAGQTWGAPAEEMPLERWRQVLETNVTGTFLMSQAVGRHMLERHKGSIINVASIAGLSGEQLRTVGYNASKAAVINLTRSLAVEWSGRGVRVNAVAPGMFRTRMTEAVLEQAESYIASTTPMGRIGRPGELAPVVLFLASEAASYITGQVLAVDGGRSAQ</sequence>
<dbReference type="InterPro" id="IPR057326">
    <property type="entry name" value="KR_dom"/>
</dbReference>